<dbReference type="Gene3D" id="3.40.50.300">
    <property type="entry name" value="P-loop containing nucleotide triphosphate hydrolases"/>
    <property type="match status" value="2"/>
</dbReference>
<dbReference type="CDD" id="cd01127">
    <property type="entry name" value="TrwB_TraG_TraD_VirD4"/>
    <property type="match status" value="1"/>
</dbReference>
<name>B3DZI3_METI4</name>
<gene>
    <name evidence="5" type="primary">ftsK</name>
    <name evidence="5" type="ordered locus">Minf_0542</name>
</gene>
<dbReference type="eggNOG" id="COG2887">
    <property type="taxonomic scope" value="Bacteria"/>
</dbReference>
<dbReference type="GO" id="GO:0005524">
    <property type="term" value="F:ATP binding"/>
    <property type="evidence" value="ECO:0007669"/>
    <property type="project" value="UniProtKB-UniRule"/>
</dbReference>
<evidence type="ECO:0000313" key="5">
    <source>
        <dbReference type="EMBL" id="ACD82600.1"/>
    </source>
</evidence>
<organism evidence="5 6">
    <name type="scientific">Methylacidiphilum infernorum (isolate V4)</name>
    <name type="common">Methylokorus infernorum (strain V4)</name>
    <dbReference type="NCBI Taxonomy" id="481448"/>
    <lineage>
        <taxon>Bacteria</taxon>
        <taxon>Pseudomonadati</taxon>
        <taxon>Verrucomicrobiota</taxon>
        <taxon>Methylacidiphilae</taxon>
        <taxon>Methylacidiphilales</taxon>
        <taxon>Methylacidiphilaceae</taxon>
        <taxon>Methylacidiphilum (ex Ratnadevi et al. 2023)</taxon>
    </lineage>
</organism>
<dbReference type="PROSITE" id="PS50901">
    <property type="entry name" value="FTSK"/>
    <property type="match status" value="1"/>
</dbReference>
<dbReference type="Pfam" id="PF12705">
    <property type="entry name" value="PDDEXK_1"/>
    <property type="match status" value="1"/>
</dbReference>
<keyword evidence="2 3" id="KW-0067">ATP-binding</keyword>
<evidence type="ECO:0000256" key="1">
    <source>
        <dbReference type="ARBA" id="ARBA00022741"/>
    </source>
</evidence>
<proteinExistence type="predicted"/>
<dbReference type="KEGG" id="min:Minf_0542"/>
<evidence type="ECO:0000313" key="6">
    <source>
        <dbReference type="Proteomes" id="UP000009149"/>
    </source>
</evidence>
<dbReference type="InterPro" id="IPR002543">
    <property type="entry name" value="FtsK_dom"/>
</dbReference>
<sequence>MEEETWVEELFGIDTVDDPRRDSDQPILGLNQKALDFLLSKIEGCSQGRCPNKALFLSSPAAGYGKTFLIGQLIRKNRGKANIIYIQPFEETNRSWEFLFNRMLLELRQEEWIGNERSSLEMAKRITQIDVFIHRVLGNLLADVIKQGLVDPSELIKEGLLHGLTHPREVEGTLRKGISSHFDFADPKEKWQSWMKRNFKSGIASCCEHALYERRIFLSDSLIHLALLWVFFLYEAYRKERSSEEWSLCWKWLKYGFLDDKEEYEKIGIGSLFHREVQEINQEVMKNRIFDFCKLAVFARPFVFCFDQTEIYRSNPDLANRFGLIVSTLVDQCPNQLTLVTANLPVWEKSILPHLEEAHRDRFLYPPVQELQLDPINKNQAMILVEQRMDKKGVEEPIRTRAREAVCRVFEKKKSMGVREFLQELRQELKKNPPSSISIEKLFNEYKSKLATDPKNLEFYPENLSRVVEKFFEQIPSGRIDREPKSKYFSFSWSRDRLQMQFYFGFVESSSYQVWKAIAKKTTELKTSYKGSFLTSLFFRTPKLDHIPKEKWTKVREAVEEAQNSSALLVVSLDQDWTLSFYALNQLLLESASEDIPYPLAEIQSFLKDKLSPFFESLHPMIKIAVTGDQAPPPPPPLPPEFTPPPKEMSVTELVDQLLGQERGEKRSNMDLGELFHQLVKDFSEKLKENPQAEARVLFNRIIQGHKEKIRFLSPGQKDFLRKALDSFLVESVLEKKRSGWTLEGLFWQVEQGFEAFYPGDQASQRIKIKGSVDRLSKDRLGRIELVDYKILQGETGPHTERYLLQLSLYSWLLDRHSLKPDLARLEYFSPGYRSDLFSKEKLKEIFDSKIKPFLDRLISVSPGFEESKKKDEPVPPEFEEKKERLKLFFEKNKIKAAMAKIKVAPQFGRFLLSLDLTTRSGEIIRRRGDIAIYLGYKKEEITITEGREYLELDCPRDKVEQVSWTDARRYMANQPGELCFPIGKTLDTEEEWLTGDFSQSQYPHILAGGTTGSGKSQFLKVLIAHFLLKRPKVELFVADFKGQDFVFKETNPSPLRIVHDREQTLSFLDQMVQEMDSRFKTGKDSPKWIIIFDEYSDMLDGANPGQRKELENLIRRLAQKGRAAGIHLVIATQYPKKDVVSTLIKTNLPGRICLAVPDGKASEVILDKRGAENLRGAGDLLCNLDPKGSARLIRAQAPFISQQEWEEVGKEAAKRKNRA</sequence>
<dbReference type="Pfam" id="PF01580">
    <property type="entry name" value="FtsK_SpoIIIE"/>
    <property type="match status" value="2"/>
</dbReference>
<dbReference type="GO" id="GO:0003677">
    <property type="term" value="F:DNA binding"/>
    <property type="evidence" value="ECO:0007669"/>
    <property type="project" value="InterPro"/>
</dbReference>
<feature type="binding site" evidence="3">
    <location>
        <begin position="1010"/>
        <end position="1017"/>
    </location>
    <ligand>
        <name>ATP</name>
        <dbReference type="ChEBI" id="CHEBI:30616"/>
    </ligand>
</feature>
<dbReference type="HOGENOM" id="CLU_268709_0_0_0"/>
<evidence type="ECO:0000256" key="3">
    <source>
        <dbReference type="PROSITE-ProRule" id="PRU00289"/>
    </source>
</evidence>
<dbReference type="PANTHER" id="PTHR22683">
    <property type="entry name" value="SPORULATION PROTEIN RELATED"/>
    <property type="match status" value="1"/>
</dbReference>
<dbReference type="SUPFAM" id="SSF52540">
    <property type="entry name" value="P-loop containing nucleoside triphosphate hydrolases"/>
    <property type="match status" value="1"/>
</dbReference>
<dbReference type="SMART" id="SM00382">
    <property type="entry name" value="AAA"/>
    <property type="match status" value="1"/>
</dbReference>
<dbReference type="InterPro" id="IPR003593">
    <property type="entry name" value="AAA+_ATPase"/>
</dbReference>
<dbReference type="InterPro" id="IPR011604">
    <property type="entry name" value="PDDEXK-like_dom_sf"/>
</dbReference>
<accession>B3DZI3</accession>
<feature type="domain" description="FtsK" evidence="4">
    <location>
        <begin position="991"/>
        <end position="1164"/>
    </location>
</feature>
<dbReference type="PANTHER" id="PTHR22683:SF47">
    <property type="entry name" value="FTSK DOMAIN-CONTAINING PROTEIN YDCQ"/>
    <property type="match status" value="1"/>
</dbReference>
<dbReference type="RefSeq" id="WP_012462882.1">
    <property type="nucleotide sequence ID" value="NC_010794.1"/>
</dbReference>
<keyword evidence="1 3" id="KW-0547">Nucleotide-binding</keyword>
<dbReference type="eggNOG" id="COG1674">
    <property type="taxonomic scope" value="Bacteria"/>
</dbReference>
<dbReference type="Gene3D" id="3.90.320.10">
    <property type="match status" value="1"/>
</dbReference>
<dbReference type="STRING" id="481448.Minf_0542"/>
<evidence type="ECO:0000259" key="4">
    <source>
        <dbReference type="PROSITE" id="PS50901"/>
    </source>
</evidence>
<dbReference type="InterPro" id="IPR038726">
    <property type="entry name" value="PDDEXK_AddAB-type"/>
</dbReference>
<reference evidence="5 6" key="1">
    <citation type="journal article" date="2008" name="Biol. Direct">
        <title>Complete genome sequence of the extremely acidophilic methanotroph isolate V4, Methylacidiphilum infernorum, a representative of the bacterial phylum Verrucomicrobia.</title>
        <authorList>
            <person name="Hou S."/>
            <person name="Makarova K.S."/>
            <person name="Saw J.H."/>
            <person name="Senin P."/>
            <person name="Ly B.V."/>
            <person name="Zhou Z."/>
            <person name="Ren Y."/>
            <person name="Wang J."/>
            <person name="Galperin M.Y."/>
            <person name="Omelchenko M.V."/>
            <person name="Wolf Y.I."/>
            <person name="Yutin N."/>
            <person name="Koonin E.V."/>
            <person name="Stott M.B."/>
            <person name="Mountain B.W."/>
            <person name="Crowe M.A."/>
            <person name="Smirnova A.V."/>
            <person name="Dunfield P.F."/>
            <person name="Feng L."/>
            <person name="Wang L."/>
            <person name="Alam M."/>
        </authorList>
    </citation>
    <scope>NUCLEOTIDE SEQUENCE [LARGE SCALE GENOMIC DNA]</scope>
    <source>
        <strain evidence="6">Isolate V4</strain>
    </source>
</reference>
<evidence type="ECO:0000256" key="2">
    <source>
        <dbReference type="ARBA" id="ARBA00022840"/>
    </source>
</evidence>
<dbReference type="Proteomes" id="UP000009149">
    <property type="component" value="Chromosome"/>
</dbReference>
<dbReference type="InterPro" id="IPR050206">
    <property type="entry name" value="FtsK/SpoIIIE/SftA"/>
</dbReference>
<dbReference type="EMBL" id="CP000975">
    <property type="protein sequence ID" value="ACD82600.1"/>
    <property type="molecule type" value="Genomic_DNA"/>
</dbReference>
<protein>
    <submittedName>
        <fullName evidence="5">RecB family nuclease and DNA segregation ATPase FtsK</fullName>
    </submittedName>
</protein>
<dbReference type="Gene3D" id="3.30.980.40">
    <property type="match status" value="1"/>
</dbReference>
<dbReference type="InterPro" id="IPR027417">
    <property type="entry name" value="P-loop_NTPase"/>
</dbReference>
<dbReference type="AlphaFoldDB" id="B3DZI3"/>
<dbReference type="OrthoDB" id="8477079at2"/>